<evidence type="ECO:0000256" key="1">
    <source>
        <dbReference type="ARBA" id="ARBA00023015"/>
    </source>
</evidence>
<feature type="DNA-binding region" description="H-T-H motif" evidence="4">
    <location>
        <begin position="80"/>
        <end position="99"/>
    </location>
</feature>
<evidence type="ECO:0000256" key="2">
    <source>
        <dbReference type="ARBA" id="ARBA00023125"/>
    </source>
</evidence>
<dbReference type="Pfam" id="PF00440">
    <property type="entry name" value="TetR_N"/>
    <property type="match status" value="1"/>
</dbReference>
<evidence type="ECO:0000313" key="8">
    <source>
        <dbReference type="Proteomes" id="UP001217838"/>
    </source>
</evidence>
<feature type="compositionally biased region" description="Low complexity" evidence="5">
    <location>
        <begin position="258"/>
        <end position="273"/>
    </location>
</feature>
<dbReference type="PRINTS" id="PR00455">
    <property type="entry name" value="HTHTETR"/>
</dbReference>
<organism evidence="7 8">
    <name type="scientific">Nannocystis radixulma</name>
    <dbReference type="NCBI Taxonomy" id="2995305"/>
    <lineage>
        <taxon>Bacteria</taxon>
        <taxon>Pseudomonadati</taxon>
        <taxon>Myxococcota</taxon>
        <taxon>Polyangia</taxon>
        <taxon>Nannocystales</taxon>
        <taxon>Nannocystaceae</taxon>
        <taxon>Nannocystis</taxon>
    </lineage>
</organism>
<dbReference type="InterPro" id="IPR001647">
    <property type="entry name" value="HTH_TetR"/>
</dbReference>
<evidence type="ECO:0000259" key="6">
    <source>
        <dbReference type="PROSITE" id="PS50977"/>
    </source>
</evidence>
<keyword evidence="3" id="KW-0804">Transcription</keyword>
<sequence>MWIVAAGRGRPAMGPRRRNRARPLAARTRPAGQSALAQSSGFVQGSGVLVNSGRGNGETREAILDATDRLLTTRGFRGVTMDDIAAEAGVSRRTIYMYFPSKEEVGLSSIDRVVAQTYARLVELASGTGDVAAVLHRVLVERVLRRFDSVSAYHTSLDELFEAVRPAYMARRTIHMEREVALVAKVLAAGRAGGRFALDDAVATASTLVKATNAFLPYSLSVHELGQRAHVEVEVRRMADLLLRSLVVPGSELRAKGAAAAKKQAKAQTGARARPGEAGATRRKKLKP</sequence>
<keyword evidence="1" id="KW-0805">Transcription regulation</keyword>
<evidence type="ECO:0000313" key="7">
    <source>
        <dbReference type="EMBL" id="MDC0674530.1"/>
    </source>
</evidence>
<dbReference type="PROSITE" id="PS50977">
    <property type="entry name" value="HTH_TETR_2"/>
    <property type="match status" value="1"/>
</dbReference>
<dbReference type="EMBL" id="JAQNDN010000024">
    <property type="protein sequence ID" value="MDC0674530.1"/>
    <property type="molecule type" value="Genomic_DNA"/>
</dbReference>
<feature type="region of interest" description="Disordered" evidence="5">
    <location>
        <begin position="258"/>
        <end position="288"/>
    </location>
</feature>
<evidence type="ECO:0000256" key="4">
    <source>
        <dbReference type="PROSITE-ProRule" id="PRU00335"/>
    </source>
</evidence>
<dbReference type="InterPro" id="IPR023772">
    <property type="entry name" value="DNA-bd_HTH_TetR-type_CS"/>
</dbReference>
<dbReference type="SUPFAM" id="SSF46689">
    <property type="entry name" value="Homeodomain-like"/>
    <property type="match status" value="1"/>
</dbReference>
<keyword evidence="2 4" id="KW-0238">DNA-binding</keyword>
<dbReference type="PROSITE" id="PS01081">
    <property type="entry name" value="HTH_TETR_1"/>
    <property type="match status" value="1"/>
</dbReference>
<feature type="region of interest" description="Disordered" evidence="5">
    <location>
        <begin position="6"/>
        <end position="25"/>
    </location>
</feature>
<protein>
    <submittedName>
        <fullName evidence="7">TetR/AcrR family transcriptional regulator</fullName>
    </submittedName>
</protein>
<keyword evidence="8" id="KW-1185">Reference proteome</keyword>
<proteinExistence type="predicted"/>
<evidence type="ECO:0000256" key="3">
    <source>
        <dbReference type="ARBA" id="ARBA00023163"/>
    </source>
</evidence>
<dbReference type="Gene3D" id="1.10.10.60">
    <property type="entry name" value="Homeodomain-like"/>
    <property type="match status" value="1"/>
</dbReference>
<comment type="caution">
    <text evidence="7">The sequence shown here is derived from an EMBL/GenBank/DDBJ whole genome shotgun (WGS) entry which is preliminary data.</text>
</comment>
<reference evidence="7 8" key="1">
    <citation type="submission" date="2022-11" db="EMBL/GenBank/DDBJ databases">
        <title>Minimal conservation of predation-associated metabolite biosynthetic gene clusters underscores biosynthetic potential of Myxococcota including descriptions for ten novel species: Archangium lansinium sp. nov., Myxococcus landrumus sp. nov., Nannocystis bai.</title>
        <authorList>
            <person name="Ahearne A."/>
            <person name="Stevens C."/>
            <person name="Dowd S."/>
        </authorList>
    </citation>
    <scope>NUCLEOTIDE SEQUENCE [LARGE SCALE GENOMIC DNA]</scope>
    <source>
        <strain evidence="7 8">NCELM</strain>
    </source>
</reference>
<dbReference type="Gene3D" id="1.10.357.10">
    <property type="entry name" value="Tetracycline Repressor, domain 2"/>
    <property type="match status" value="1"/>
</dbReference>
<gene>
    <name evidence="7" type="ORF">POL58_42680</name>
</gene>
<evidence type="ECO:0000256" key="5">
    <source>
        <dbReference type="SAM" id="MobiDB-lite"/>
    </source>
</evidence>
<dbReference type="PANTHER" id="PTHR30055:SF234">
    <property type="entry name" value="HTH-TYPE TRANSCRIPTIONAL REGULATOR BETI"/>
    <property type="match status" value="1"/>
</dbReference>
<accession>A0ABT5BLS5</accession>
<dbReference type="Proteomes" id="UP001217838">
    <property type="component" value="Unassembled WGS sequence"/>
</dbReference>
<dbReference type="InterPro" id="IPR009057">
    <property type="entry name" value="Homeodomain-like_sf"/>
</dbReference>
<dbReference type="PANTHER" id="PTHR30055">
    <property type="entry name" value="HTH-TYPE TRANSCRIPTIONAL REGULATOR RUTR"/>
    <property type="match status" value="1"/>
</dbReference>
<name>A0ABT5BLS5_9BACT</name>
<dbReference type="InterPro" id="IPR050109">
    <property type="entry name" value="HTH-type_TetR-like_transc_reg"/>
</dbReference>
<feature type="domain" description="HTH tetR-type" evidence="6">
    <location>
        <begin position="57"/>
        <end position="117"/>
    </location>
</feature>